<name>A0ABP0TLW8_9BRYO</name>
<protein>
    <submittedName>
        <fullName evidence="1">Uncharacterized protein</fullName>
    </submittedName>
</protein>
<evidence type="ECO:0000313" key="2">
    <source>
        <dbReference type="Proteomes" id="UP001497512"/>
    </source>
</evidence>
<reference evidence="1" key="1">
    <citation type="submission" date="2024-02" db="EMBL/GenBank/DDBJ databases">
        <authorList>
            <consortium name="ELIXIR-Norway"/>
            <consortium name="Elixir Norway"/>
        </authorList>
    </citation>
    <scope>NUCLEOTIDE SEQUENCE</scope>
</reference>
<keyword evidence="2" id="KW-1185">Reference proteome</keyword>
<dbReference type="Proteomes" id="UP001497512">
    <property type="component" value="Chromosome 12"/>
</dbReference>
<dbReference type="EMBL" id="OZ019904">
    <property type="protein sequence ID" value="CAK9199907.1"/>
    <property type="molecule type" value="Genomic_DNA"/>
</dbReference>
<gene>
    <name evidence="1" type="ORF">CSSPTR1EN2_LOCUS5171</name>
</gene>
<accession>A0ABP0TLW8</accession>
<proteinExistence type="predicted"/>
<organism evidence="1 2">
    <name type="scientific">Sphagnum troendelagicum</name>
    <dbReference type="NCBI Taxonomy" id="128251"/>
    <lineage>
        <taxon>Eukaryota</taxon>
        <taxon>Viridiplantae</taxon>
        <taxon>Streptophyta</taxon>
        <taxon>Embryophyta</taxon>
        <taxon>Bryophyta</taxon>
        <taxon>Sphagnophytina</taxon>
        <taxon>Sphagnopsida</taxon>
        <taxon>Sphagnales</taxon>
        <taxon>Sphagnaceae</taxon>
        <taxon>Sphagnum</taxon>
    </lineage>
</organism>
<sequence length="92" mass="10322">MLMKRSTKAVVYVGNSLVDMDVLNWFNMMPMKDMVAWSATTLAHVKCGQGSPQMLQAMCCYPTSKFLVAAGSSFIQLQRLARWRSCTTVDVH</sequence>
<evidence type="ECO:0000313" key="1">
    <source>
        <dbReference type="EMBL" id="CAK9199907.1"/>
    </source>
</evidence>